<dbReference type="RefSeq" id="WP_228351315.1">
    <property type="nucleotide sequence ID" value="NZ_JACEGA010000001.1"/>
</dbReference>
<organism evidence="2 3">
    <name type="scientific">Variimorphobacter saccharofermentans</name>
    <dbReference type="NCBI Taxonomy" id="2755051"/>
    <lineage>
        <taxon>Bacteria</taxon>
        <taxon>Bacillati</taxon>
        <taxon>Bacillota</taxon>
        <taxon>Clostridia</taxon>
        <taxon>Lachnospirales</taxon>
        <taxon>Lachnospiraceae</taxon>
        <taxon>Variimorphobacter</taxon>
    </lineage>
</organism>
<proteinExistence type="predicted"/>
<feature type="transmembrane region" description="Helical" evidence="1">
    <location>
        <begin position="130"/>
        <end position="154"/>
    </location>
</feature>
<dbReference type="Proteomes" id="UP000574276">
    <property type="component" value="Unassembled WGS sequence"/>
</dbReference>
<sequence>MSRRKIKKQKQQQQIIKYESNNLSQEQMIEIQTEAYYRALKRIEDEKAKINEQKLEKRKYKWYEEVLFFFNIFLWPWKINKRFSISNRIYDSIPVLFVSGILRLVGGSMWLIGLVGIASEIYSVVIQKSINNIFSTSTLAFVLVLLGSIFILAGGEFEKETDSNKIYAYSASIIALVSCIVSIIALMGM</sequence>
<accession>A0A839JVP0</accession>
<gene>
    <name evidence="2" type="ORF">H0486_01350</name>
</gene>
<protein>
    <submittedName>
        <fullName evidence="2">Uncharacterized protein</fullName>
    </submittedName>
</protein>
<comment type="caution">
    <text evidence="2">The sequence shown here is derived from an EMBL/GenBank/DDBJ whole genome shotgun (WGS) entry which is preliminary data.</text>
</comment>
<keyword evidence="1" id="KW-0812">Transmembrane</keyword>
<evidence type="ECO:0000313" key="2">
    <source>
        <dbReference type="EMBL" id="MBB2181540.1"/>
    </source>
</evidence>
<keyword evidence="1" id="KW-0472">Membrane</keyword>
<evidence type="ECO:0000256" key="1">
    <source>
        <dbReference type="SAM" id="Phobius"/>
    </source>
</evidence>
<name>A0A839JVP0_9FIRM</name>
<keyword evidence="3" id="KW-1185">Reference proteome</keyword>
<keyword evidence="1" id="KW-1133">Transmembrane helix</keyword>
<evidence type="ECO:0000313" key="3">
    <source>
        <dbReference type="Proteomes" id="UP000574276"/>
    </source>
</evidence>
<feature type="transmembrane region" description="Helical" evidence="1">
    <location>
        <begin position="97"/>
        <end position="118"/>
    </location>
</feature>
<dbReference type="EMBL" id="JACEGA010000001">
    <property type="protein sequence ID" value="MBB2181540.1"/>
    <property type="molecule type" value="Genomic_DNA"/>
</dbReference>
<feature type="transmembrane region" description="Helical" evidence="1">
    <location>
        <begin position="166"/>
        <end position="187"/>
    </location>
</feature>
<dbReference type="AlphaFoldDB" id="A0A839JVP0"/>
<reference evidence="2 3" key="1">
    <citation type="submission" date="2020-07" db="EMBL/GenBank/DDBJ databases">
        <title>Characterization and genome sequencing of isolate MD1, a novel member within the family Lachnospiraceae.</title>
        <authorList>
            <person name="Rettenmaier R."/>
            <person name="Di Bello L."/>
            <person name="Zinser C."/>
            <person name="Scheitz K."/>
            <person name="Liebl W."/>
            <person name="Zverlov V."/>
        </authorList>
    </citation>
    <scope>NUCLEOTIDE SEQUENCE [LARGE SCALE GENOMIC DNA]</scope>
    <source>
        <strain evidence="2 3">MD1</strain>
    </source>
</reference>